<name>A0A4Z2DI29_SCHJA</name>
<protein>
    <submittedName>
        <fullName evidence="1">Uncharacterized protein</fullName>
    </submittedName>
</protein>
<dbReference type="EMBL" id="SKCS01000140">
    <property type="protein sequence ID" value="TNN15880.1"/>
    <property type="molecule type" value="Genomic_DNA"/>
</dbReference>
<evidence type="ECO:0000313" key="1">
    <source>
        <dbReference type="EMBL" id="TNN15880.1"/>
    </source>
</evidence>
<dbReference type="Proteomes" id="UP000311919">
    <property type="component" value="Unassembled WGS sequence"/>
</dbReference>
<proteinExistence type="predicted"/>
<dbReference type="AlphaFoldDB" id="A0A4Z2DI29"/>
<evidence type="ECO:0000313" key="2">
    <source>
        <dbReference type="Proteomes" id="UP000311919"/>
    </source>
</evidence>
<keyword evidence="2" id="KW-1185">Reference proteome</keyword>
<accession>A0A4Z2DI29</accession>
<reference evidence="1 2" key="1">
    <citation type="submission" date="2019-03" db="EMBL/GenBank/DDBJ databases">
        <title>An improved genome assembly of the fluke Schistosoma japonicum.</title>
        <authorList>
            <person name="Hu W."/>
            <person name="Luo F."/>
            <person name="Yin M."/>
            <person name="Mo X."/>
            <person name="Sun C."/>
            <person name="Wu Q."/>
            <person name="Zhu B."/>
            <person name="Xiang M."/>
            <person name="Wang J."/>
            <person name="Wang Y."/>
            <person name="Zhang T."/>
            <person name="Xu B."/>
            <person name="Zheng H."/>
            <person name="Feng Z."/>
        </authorList>
    </citation>
    <scope>NUCLEOTIDE SEQUENCE [LARGE SCALE GENOMIC DNA]</scope>
    <source>
        <strain evidence="1">HuSjv2</strain>
        <tissue evidence="1">Worms</tissue>
    </source>
</reference>
<gene>
    <name evidence="1" type="ORF">EWB00_000999</name>
</gene>
<organism evidence="1 2">
    <name type="scientific">Schistosoma japonicum</name>
    <name type="common">Blood fluke</name>
    <dbReference type="NCBI Taxonomy" id="6182"/>
    <lineage>
        <taxon>Eukaryota</taxon>
        <taxon>Metazoa</taxon>
        <taxon>Spiralia</taxon>
        <taxon>Lophotrochozoa</taxon>
        <taxon>Platyhelminthes</taxon>
        <taxon>Trematoda</taxon>
        <taxon>Digenea</taxon>
        <taxon>Strigeidida</taxon>
        <taxon>Schistosomatoidea</taxon>
        <taxon>Schistosomatidae</taxon>
        <taxon>Schistosoma</taxon>
    </lineage>
</organism>
<comment type="caution">
    <text evidence="1">The sequence shown here is derived from an EMBL/GenBank/DDBJ whole genome shotgun (WGS) entry which is preliminary data.</text>
</comment>
<sequence>MGIRHPVYSSGFYVQSIFRAYIVLIYSHNDKQIQLMLETIQQLKHKYTLINTSIDKSINDIQKIFHEKFIDLQQPIDMVVLDIRKLKLNQSLSLPSTKQSTFLEINNLNNSTSQSLNEWCKQLRSYSLTKDSVIVGLLRRKCSADQRKLLLNKALRSGCNKASFLFNEYYCLDLLSDSFNMIINNKLEVDITGLEERERIYQNV</sequence>